<protein>
    <submittedName>
        <fullName evidence="1">Uncharacterized protein</fullName>
    </submittedName>
</protein>
<keyword evidence="2" id="KW-1185">Reference proteome</keyword>
<evidence type="ECO:0000313" key="2">
    <source>
        <dbReference type="Proteomes" id="UP001204015"/>
    </source>
</evidence>
<sequence>MEAKRLVLLLFVLLLTLGTRAGFRVVTDPWTAAAVTANAASQKAIESKHNQRLDSIAAKQKKLMAYTAAMASIREIYQFTLQNVEGFGPESQYYKEIFSCAADILTDVPTVLKAIANKTVKNYILCLNELADVTEETEGLVHDFKDIVNNGRIRLPDIPVIKKTISENGKEKNDGYNLLDRYERLTLANKIYSHLLEMKYKMDVIVMMCHYCGWSTVFFDLDPETWASCFTGANMVSGLINDWNGL</sequence>
<name>A0ABT1BYK3_9BACT</name>
<evidence type="ECO:0000313" key="1">
    <source>
        <dbReference type="EMBL" id="MCO6026175.1"/>
    </source>
</evidence>
<gene>
    <name evidence="1" type="ORF">NG821_10040</name>
</gene>
<reference evidence="1 2" key="1">
    <citation type="submission" date="2022-06" db="EMBL/GenBank/DDBJ databases">
        <title>A taxonomic note on the genus Prevotella: Description of four novel genera and emended description of the genera Hallella and Xylanibacter.</title>
        <authorList>
            <person name="Hitch T.C.A."/>
        </authorList>
    </citation>
    <scope>NUCLEOTIDE SEQUENCE [LARGE SCALE GENOMIC DNA]</scope>
    <source>
        <strain evidence="1 2">DSM 100619</strain>
    </source>
</reference>
<dbReference type="RefSeq" id="WP_252761528.1">
    <property type="nucleotide sequence ID" value="NZ_JAMXLY010000041.1"/>
</dbReference>
<accession>A0ABT1BYK3</accession>
<dbReference type="EMBL" id="JAMXLY010000041">
    <property type="protein sequence ID" value="MCO6026175.1"/>
    <property type="molecule type" value="Genomic_DNA"/>
</dbReference>
<proteinExistence type="predicted"/>
<dbReference type="Proteomes" id="UP001204015">
    <property type="component" value="Unassembled WGS sequence"/>
</dbReference>
<comment type="caution">
    <text evidence="1">The sequence shown here is derived from an EMBL/GenBank/DDBJ whole genome shotgun (WGS) entry which is preliminary data.</text>
</comment>
<organism evidence="1 2">
    <name type="scientific">Segatella cerevisiae</name>
    <dbReference type="NCBI Taxonomy" id="2053716"/>
    <lineage>
        <taxon>Bacteria</taxon>
        <taxon>Pseudomonadati</taxon>
        <taxon>Bacteroidota</taxon>
        <taxon>Bacteroidia</taxon>
        <taxon>Bacteroidales</taxon>
        <taxon>Prevotellaceae</taxon>
        <taxon>Segatella</taxon>
    </lineage>
</organism>